<evidence type="ECO:0000256" key="6">
    <source>
        <dbReference type="SAM" id="MobiDB-lite"/>
    </source>
</evidence>
<feature type="compositionally biased region" description="Basic residues" evidence="6">
    <location>
        <begin position="60"/>
        <end position="77"/>
    </location>
</feature>
<dbReference type="NCBIfam" id="TIGR03953">
    <property type="entry name" value="rplD_bact"/>
    <property type="match status" value="1"/>
</dbReference>
<keyword evidence="5" id="KW-0694">RNA-binding</keyword>
<feature type="region of interest" description="Disordered" evidence="6">
    <location>
        <begin position="51"/>
        <end position="78"/>
    </location>
</feature>
<protein>
    <recommendedName>
        <fullName evidence="4 5">Large ribosomal subunit protein uL4</fullName>
    </recommendedName>
</protein>
<dbReference type="PANTHER" id="PTHR10746">
    <property type="entry name" value="50S RIBOSOMAL PROTEIN L4"/>
    <property type="match status" value="1"/>
</dbReference>
<comment type="function">
    <text evidence="5">One of the primary rRNA binding proteins, this protein initially binds near the 5'-end of the 23S rRNA. It is important during the early stages of 50S assembly. It makes multiple contacts with different domains of the 23S rRNA in the assembled 50S subunit and ribosome.</text>
</comment>
<dbReference type="GO" id="GO:1990904">
    <property type="term" value="C:ribonucleoprotein complex"/>
    <property type="evidence" value="ECO:0007669"/>
    <property type="project" value="UniProtKB-KW"/>
</dbReference>
<accession>A0A1F6LYN4</accession>
<comment type="caution">
    <text evidence="7">The sequence shown here is derived from an EMBL/GenBank/DDBJ whole genome shotgun (WGS) entry which is preliminary data.</text>
</comment>
<proteinExistence type="inferred from homology"/>
<evidence type="ECO:0000256" key="4">
    <source>
        <dbReference type="ARBA" id="ARBA00035244"/>
    </source>
</evidence>
<gene>
    <name evidence="5" type="primary">rplD</name>
    <name evidence="7" type="ORF">A3J66_00950</name>
</gene>
<dbReference type="Proteomes" id="UP000176282">
    <property type="component" value="Unassembled WGS sequence"/>
</dbReference>
<evidence type="ECO:0000313" key="7">
    <source>
        <dbReference type="EMBL" id="OGH64502.1"/>
    </source>
</evidence>
<dbReference type="Gene3D" id="3.40.1370.10">
    <property type="match status" value="1"/>
</dbReference>
<dbReference type="GO" id="GO:0006412">
    <property type="term" value="P:translation"/>
    <property type="evidence" value="ECO:0007669"/>
    <property type="project" value="UniProtKB-UniRule"/>
</dbReference>
<dbReference type="SUPFAM" id="SSF52166">
    <property type="entry name" value="Ribosomal protein L4"/>
    <property type="match status" value="1"/>
</dbReference>
<dbReference type="GO" id="GO:0019843">
    <property type="term" value="F:rRNA binding"/>
    <property type="evidence" value="ECO:0007669"/>
    <property type="project" value="UniProtKB-UniRule"/>
</dbReference>
<keyword evidence="5" id="KW-0699">rRNA-binding</keyword>
<dbReference type="AlphaFoldDB" id="A0A1F6LYN4"/>
<dbReference type="InterPro" id="IPR023574">
    <property type="entry name" value="Ribosomal_uL4_dom_sf"/>
</dbReference>
<evidence type="ECO:0000256" key="5">
    <source>
        <dbReference type="HAMAP-Rule" id="MF_01328"/>
    </source>
</evidence>
<keyword evidence="2 5" id="KW-0689">Ribosomal protein</keyword>
<keyword evidence="3 5" id="KW-0687">Ribonucleoprotein</keyword>
<evidence type="ECO:0000313" key="8">
    <source>
        <dbReference type="Proteomes" id="UP000176282"/>
    </source>
</evidence>
<name>A0A1F6LYN4_9BACT</name>
<reference evidence="7 8" key="1">
    <citation type="journal article" date="2016" name="Nat. Commun.">
        <title>Thousands of microbial genomes shed light on interconnected biogeochemical processes in an aquifer system.</title>
        <authorList>
            <person name="Anantharaman K."/>
            <person name="Brown C.T."/>
            <person name="Hug L.A."/>
            <person name="Sharon I."/>
            <person name="Castelle C.J."/>
            <person name="Probst A.J."/>
            <person name="Thomas B.C."/>
            <person name="Singh A."/>
            <person name="Wilkins M.J."/>
            <person name="Karaoz U."/>
            <person name="Brodie E.L."/>
            <person name="Williams K.H."/>
            <person name="Hubbard S.S."/>
            <person name="Banfield J.F."/>
        </authorList>
    </citation>
    <scope>NUCLEOTIDE SEQUENCE [LARGE SCALE GENOMIC DNA]</scope>
</reference>
<dbReference type="Pfam" id="PF00573">
    <property type="entry name" value="Ribosomal_L4"/>
    <property type="match status" value="1"/>
</dbReference>
<dbReference type="HAMAP" id="MF_01328_B">
    <property type="entry name" value="Ribosomal_uL4_B"/>
    <property type="match status" value="1"/>
</dbReference>
<sequence>MVKVPVYNQEGKEVSTIELADTVFGVAMNEALVYQVYVVQEANARLPWAHTKNRGDVRGGGKKPWKQKGTGRARHGSIRSPIWKGGGVTFGPRNERSYTRKVNDKMKQKAVTMCLSEKLGAQQLIVIDNVQTTGKTKEFATMRRQLPVKGGTLVIVDTLDQNTSRAVRNIKDCVVERAQNVNVSDLLHNQSVIVTKGAVEALQKRFVK</sequence>
<organism evidence="7 8">
    <name type="scientific">Candidatus Magasanikbacteria bacterium RIFCSPHIGHO2_02_FULL_47_14</name>
    <dbReference type="NCBI Taxonomy" id="1798680"/>
    <lineage>
        <taxon>Bacteria</taxon>
        <taxon>Candidatus Magasanikiibacteriota</taxon>
    </lineage>
</organism>
<dbReference type="GO" id="GO:0003735">
    <property type="term" value="F:structural constituent of ribosome"/>
    <property type="evidence" value="ECO:0007669"/>
    <property type="project" value="InterPro"/>
</dbReference>
<dbReference type="EMBL" id="MFQB01000058">
    <property type="protein sequence ID" value="OGH64502.1"/>
    <property type="molecule type" value="Genomic_DNA"/>
</dbReference>
<comment type="similarity">
    <text evidence="1 5">Belongs to the universal ribosomal protein uL4 family.</text>
</comment>
<dbReference type="STRING" id="1798680.A3J66_00950"/>
<dbReference type="GO" id="GO:0005840">
    <property type="term" value="C:ribosome"/>
    <property type="evidence" value="ECO:0007669"/>
    <property type="project" value="UniProtKB-KW"/>
</dbReference>
<evidence type="ECO:0000256" key="2">
    <source>
        <dbReference type="ARBA" id="ARBA00022980"/>
    </source>
</evidence>
<dbReference type="InterPro" id="IPR002136">
    <property type="entry name" value="Ribosomal_uL4"/>
</dbReference>
<comment type="subunit">
    <text evidence="5">Part of the 50S ribosomal subunit.</text>
</comment>
<comment type="function">
    <text evidence="5">Forms part of the polypeptide exit tunnel.</text>
</comment>
<evidence type="ECO:0000256" key="1">
    <source>
        <dbReference type="ARBA" id="ARBA00010528"/>
    </source>
</evidence>
<dbReference type="InterPro" id="IPR013005">
    <property type="entry name" value="Ribosomal_uL4-like"/>
</dbReference>
<dbReference type="PANTHER" id="PTHR10746:SF6">
    <property type="entry name" value="LARGE RIBOSOMAL SUBUNIT PROTEIN UL4M"/>
    <property type="match status" value="1"/>
</dbReference>
<evidence type="ECO:0000256" key="3">
    <source>
        <dbReference type="ARBA" id="ARBA00023274"/>
    </source>
</evidence>